<feature type="compositionally biased region" description="Polar residues" evidence="1">
    <location>
        <begin position="352"/>
        <end position="373"/>
    </location>
</feature>
<sequence length="432" mass="46416">MASADAFTKDEPSYRATLPLGMNSSFLNSLVDSGQASSRTFGLWAGSESEETPQDGLLVIGGYDESRIKTPATTFPMFSDCPTCAILTAITYDVGGKSTTLFAEDTDTLTVHLDPFSSELRLPSAMLQTLAAAEKTAVWNETSRHFELPTDPAPAGTITVTLSDMGTPGGDASKPSVKTYKTVIPATELYSRPRAYNAAGKFEVDNATVFNMAVTNQTDLLTFGTLGLPFFTQNYLVVDPDARNFQLAPAVVTAADPKGADAKVKQVCRVLPATKQKSQVAAIAGAAVGAVFGTLLLVALVLFFRKRRNNGHRRHSRGESDAPTATSQNPIVRRNPVDSLESSSLELPRQVPTPTTLALSDGTTFPSPVSGRTRSTRSGKHENPRRGLVHDTFRKVDEENDGRLLDEKPMGLSETVHSRATLPRLAAEHTVE</sequence>
<dbReference type="Gene3D" id="2.40.70.10">
    <property type="entry name" value="Acid Proteases"/>
    <property type="match status" value="1"/>
</dbReference>
<evidence type="ECO:0000256" key="2">
    <source>
        <dbReference type="SAM" id="Phobius"/>
    </source>
</evidence>
<keyword evidence="2" id="KW-0812">Transmembrane</keyword>
<organism evidence="3 4">
    <name type="scientific">Paraconiothyrium brasiliense</name>
    <dbReference type="NCBI Taxonomy" id="300254"/>
    <lineage>
        <taxon>Eukaryota</taxon>
        <taxon>Fungi</taxon>
        <taxon>Dikarya</taxon>
        <taxon>Ascomycota</taxon>
        <taxon>Pezizomycotina</taxon>
        <taxon>Dothideomycetes</taxon>
        <taxon>Pleosporomycetidae</taxon>
        <taxon>Pleosporales</taxon>
        <taxon>Massarineae</taxon>
        <taxon>Didymosphaeriaceae</taxon>
        <taxon>Paraconiothyrium</taxon>
    </lineage>
</organism>
<protein>
    <recommendedName>
        <fullName evidence="5">Peptidase A1 domain-containing protein</fullName>
    </recommendedName>
</protein>
<evidence type="ECO:0000313" key="4">
    <source>
        <dbReference type="Proteomes" id="UP001521785"/>
    </source>
</evidence>
<reference evidence="3 4" key="1">
    <citation type="submission" date="2024-02" db="EMBL/GenBank/DDBJ databases">
        <title>De novo assembly and annotation of 12 fungi associated with fruit tree decline syndrome in Ontario, Canada.</title>
        <authorList>
            <person name="Sulman M."/>
            <person name="Ellouze W."/>
            <person name="Ilyukhin E."/>
        </authorList>
    </citation>
    <scope>NUCLEOTIDE SEQUENCE [LARGE SCALE GENOMIC DNA]</scope>
    <source>
        <strain evidence="3 4">M42-189</strain>
    </source>
</reference>
<dbReference type="InterPro" id="IPR021109">
    <property type="entry name" value="Peptidase_aspartic_dom_sf"/>
</dbReference>
<feature type="region of interest" description="Disordered" evidence="1">
    <location>
        <begin position="310"/>
        <end position="432"/>
    </location>
</feature>
<evidence type="ECO:0000313" key="3">
    <source>
        <dbReference type="EMBL" id="KAL1610856.1"/>
    </source>
</evidence>
<evidence type="ECO:0008006" key="5">
    <source>
        <dbReference type="Google" id="ProtNLM"/>
    </source>
</evidence>
<keyword evidence="4" id="KW-1185">Reference proteome</keyword>
<dbReference type="SUPFAM" id="SSF50630">
    <property type="entry name" value="Acid proteases"/>
    <property type="match status" value="1"/>
</dbReference>
<comment type="caution">
    <text evidence="3">The sequence shown here is derived from an EMBL/GenBank/DDBJ whole genome shotgun (WGS) entry which is preliminary data.</text>
</comment>
<feature type="transmembrane region" description="Helical" evidence="2">
    <location>
        <begin position="280"/>
        <end position="304"/>
    </location>
</feature>
<keyword evidence="2" id="KW-1133">Transmembrane helix</keyword>
<keyword evidence="2" id="KW-0472">Membrane</keyword>
<proteinExistence type="predicted"/>
<name>A0ABR3S2F4_9PLEO</name>
<gene>
    <name evidence="3" type="ORF">SLS60_002527</name>
</gene>
<accession>A0ABR3S2F4</accession>
<dbReference type="EMBL" id="JAKJXO020000002">
    <property type="protein sequence ID" value="KAL1610856.1"/>
    <property type="molecule type" value="Genomic_DNA"/>
</dbReference>
<feature type="compositionally biased region" description="Basic and acidic residues" evidence="1">
    <location>
        <begin position="379"/>
        <end position="409"/>
    </location>
</feature>
<evidence type="ECO:0000256" key="1">
    <source>
        <dbReference type="SAM" id="MobiDB-lite"/>
    </source>
</evidence>
<dbReference type="Proteomes" id="UP001521785">
    <property type="component" value="Unassembled WGS sequence"/>
</dbReference>